<dbReference type="EMBL" id="JAGGJZ010000005">
    <property type="protein sequence ID" value="MBP1890291.1"/>
    <property type="molecule type" value="Genomic_DNA"/>
</dbReference>
<dbReference type="SMART" id="SM00228">
    <property type="entry name" value="PDZ"/>
    <property type="match status" value="1"/>
</dbReference>
<proteinExistence type="inferred from homology"/>
<dbReference type="InterPro" id="IPR001940">
    <property type="entry name" value="Peptidase_S1C"/>
</dbReference>
<evidence type="ECO:0000259" key="4">
    <source>
        <dbReference type="PROSITE" id="PS50106"/>
    </source>
</evidence>
<evidence type="ECO:0000313" key="6">
    <source>
        <dbReference type="Proteomes" id="UP000783390"/>
    </source>
</evidence>
<dbReference type="EC" id="3.4.21.107" evidence="5"/>
<evidence type="ECO:0000256" key="1">
    <source>
        <dbReference type="ARBA" id="ARBA00010541"/>
    </source>
</evidence>
<dbReference type="Gene3D" id="2.30.42.10">
    <property type="match status" value="1"/>
</dbReference>
<protein>
    <submittedName>
        <fullName evidence="5">Serine protease Do</fullName>
        <ecNumber evidence="5">3.4.21.107</ecNumber>
    </submittedName>
</protein>
<dbReference type="GO" id="GO:0008233">
    <property type="term" value="F:peptidase activity"/>
    <property type="evidence" value="ECO:0007669"/>
    <property type="project" value="UniProtKB-KW"/>
</dbReference>
<name>A0ABS4F214_9CLOT</name>
<dbReference type="SUPFAM" id="SSF50156">
    <property type="entry name" value="PDZ domain-like"/>
    <property type="match status" value="1"/>
</dbReference>
<dbReference type="Pfam" id="PF13365">
    <property type="entry name" value="Trypsin_2"/>
    <property type="match status" value="1"/>
</dbReference>
<dbReference type="InterPro" id="IPR036034">
    <property type="entry name" value="PDZ_sf"/>
</dbReference>
<dbReference type="PROSITE" id="PS50106">
    <property type="entry name" value="PDZ"/>
    <property type="match status" value="1"/>
</dbReference>
<dbReference type="PRINTS" id="PR00834">
    <property type="entry name" value="PROTEASES2C"/>
</dbReference>
<accession>A0ABS4F214</accession>
<gene>
    <name evidence="5" type="ORF">J2Z53_001881</name>
</gene>
<dbReference type="Pfam" id="PF13180">
    <property type="entry name" value="PDZ_2"/>
    <property type="match status" value="1"/>
</dbReference>
<comment type="similarity">
    <text evidence="1">Belongs to the peptidase S1C family.</text>
</comment>
<dbReference type="GO" id="GO:0006508">
    <property type="term" value="P:proteolysis"/>
    <property type="evidence" value="ECO:0007669"/>
    <property type="project" value="UniProtKB-KW"/>
</dbReference>
<dbReference type="Proteomes" id="UP000783390">
    <property type="component" value="Unassembled WGS sequence"/>
</dbReference>
<evidence type="ECO:0000313" key="5">
    <source>
        <dbReference type="EMBL" id="MBP1890291.1"/>
    </source>
</evidence>
<evidence type="ECO:0000256" key="2">
    <source>
        <dbReference type="ARBA" id="ARBA00022670"/>
    </source>
</evidence>
<dbReference type="InterPro" id="IPR001478">
    <property type="entry name" value="PDZ"/>
</dbReference>
<dbReference type="PANTHER" id="PTHR22939:SF129">
    <property type="entry name" value="SERINE PROTEASE HTRA2, MITOCHONDRIAL"/>
    <property type="match status" value="1"/>
</dbReference>
<dbReference type="RefSeq" id="WP_209797215.1">
    <property type="nucleotide sequence ID" value="NZ_JAGGJZ010000005.1"/>
</dbReference>
<sequence length="362" mass="39948">MNNKKGNGKINIKSKNSIITRKNVLIVIAALLLAIISSVVSIKYVFFKISHKELKELNNPSGINVEVVAEKHIKNIISEVGPSLVSVGSNLEDLESHKLPSNNSTGVILTKDGLIMIPYSSIKDYKKIYVKLPAKGVKPKKATLLGYNKETDTALIKVQCNDLVPIKISNDTSIREGSIVYAVGNSIGANYIGLITPGIVTSTSHRVKVYNEDYKIIQTNAAMNNENYGGVLCNVYGELIGINSKYLTKKYDEDNLFFAISSDAIKDITKNIVKEFDVLGLRGSEIKIDNIQKKGFYIESLDENGKAAKAGIRPTDIILLANNKPILSYDDLIKDVKNSDNKNKVELQILRDGKTKKIYIVM</sequence>
<dbReference type="InterPro" id="IPR009003">
    <property type="entry name" value="Peptidase_S1_PA"/>
</dbReference>
<feature type="domain" description="PDZ" evidence="4">
    <location>
        <begin position="265"/>
        <end position="351"/>
    </location>
</feature>
<dbReference type="PANTHER" id="PTHR22939">
    <property type="entry name" value="SERINE PROTEASE FAMILY S1C HTRA-RELATED"/>
    <property type="match status" value="1"/>
</dbReference>
<keyword evidence="2 5" id="KW-0645">Protease</keyword>
<keyword evidence="6" id="KW-1185">Reference proteome</keyword>
<evidence type="ECO:0000256" key="3">
    <source>
        <dbReference type="ARBA" id="ARBA00022801"/>
    </source>
</evidence>
<keyword evidence="3 5" id="KW-0378">Hydrolase</keyword>
<comment type="caution">
    <text evidence="5">The sequence shown here is derived from an EMBL/GenBank/DDBJ whole genome shotgun (WGS) entry which is preliminary data.</text>
</comment>
<dbReference type="Gene3D" id="2.40.10.120">
    <property type="match status" value="1"/>
</dbReference>
<reference evidence="5 6" key="1">
    <citation type="submission" date="2021-03" db="EMBL/GenBank/DDBJ databases">
        <title>Genomic Encyclopedia of Type Strains, Phase IV (KMG-IV): sequencing the most valuable type-strain genomes for metagenomic binning, comparative biology and taxonomic classification.</title>
        <authorList>
            <person name="Goeker M."/>
        </authorList>
    </citation>
    <scope>NUCLEOTIDE SEQUENCE [LARGE SCALE GENOMIC DNA]</scope>
    <source>
        <strain evidence="5 6">DSM 3984</strain>
    </source>
</reference>
<dbReference type="SUPFAM" id="SSF50494">
    <property type="entry name" value="Trypsin-like serine proteases"/>
    <property type="match status" value="1"/>
</dbReference>
<organism evidence="5 6">
    <name type="scientific">Clostridium moniliforme</name>
    <dbReference type="NCBI Taxonomy" id="39489"/>
    <lineage>
        <taxon>Bacteria</taxon>
        <taxon>Bacillati</taxon>
        <taxon>Bacillota</taxon>
        <taxon>Clostridia</taxon>
        <taxon>Eubacteriales</taxon>
        <taxon>Clostridiaceae</taxon>
        <taxon>Clostridium</taxon>
    </lineage>
</organism>